<name>A0A9W7XMH9_9FUNG</name>
<feature type="region of interest" description="Disordered" evidence="1">
    <location>
        <begin position="416"/>
        <end position="457"/>
    </location>
</feature>
<feature type="region of interest" description="Disordered" evidence="1">
    <location>
        <begin position="181"/>
        <end position="228"/>
    </location>
</feature>
<feature type="compositionally biased region" description="Low complexity" evidence="1">
    <location>
        <begin position="382"/>
        <end position="395"/>
    </location>
</feature>
<feature type="region of interest" description="Disordered" evidence="1">
    <location>
        <begin position="475"/>
        <end position="541"/>
    </location>
</feature>
<feature type="region of interest" description="Disordered" evidence="1">
    <location>
        <begin position="374"/>
        <end position="395"/>
    </location>
</feature>
<feature type="compositionally biased region" description="Polar residues" evidence="1">
    <location>
        <begin position="510"/>
        <end position="522"/>
    </location>
</feature>
<dbReference type="Pfam" id="PF09729">
    <property type="entry name" value="Gti1_Pac2"/>
    <property type="match status" value="1"/>
</dbReference>
<organism evidence="2 3">
    <name type="scientific">Coemansia asiatica</name>
    <dbReference type="NCBI Taxonomy" id="1052880"/>
    <lineage>
        <taxon>Eukaryota</taxon>
        <taxon>Fungi</taxon>
        <taxon>Fungi incertae sedis</taxon>
        <taxon>Zoopagomycota</taxon>
        <taxon>Kickxellomycotina</taxon>
        <taxon>Kickxellomycetes</taxon>
        <taxon>Kickxellales</taxon>
        <taxon>Kickxellaceae</taxon>
        <taxon>Coemansia</taxon>
    </lineage>
</organism>
<keyword evidence="3" id="KW-1185">Reference proteome</keyword>
<feature type="region of interest" description="Disordered" evidence="1">
    <location>
        <begin position="558"/>
        <end position="607"/>
    </location>
</feature>
<dbReference type="EMBL" id="JANBOH010000109">
    <property type="protein sequence ID" value="KAJ1645378.1"/>
    <property type="molecule type" value="Genomic_DNA"/>
</dbReference>
<evidence type="ECO:0000256" key="1">
    <source>
        <dbReference type="SAM" id="MobiDB-lite"/>
    </source>
</evidence>
<feature type="compositionally biased region" description="Polar residues" evidence="1">
    <location>
        <begin position="573"/>
        <end position="591"/>
    </location>
</feature>
<proteinExistence type="predicted"/>
<dbReference type="GO" id="GO:0003677">
    <property type="term" value="F:DNA binding"/>
    <property type="evidence" value="ECO:0007669"/>
    <property type="project" value="TreeGrafter"/>
</dbReference>
<dbReference type="PANTHER" id="PTHR28027">
    <property type="entry name" value="TRANSCRIPTIONAL REGULATOR MIT1"/>
    <property type="match status" value="1"/>
</dbReference>
<feature type="compositionally biased region" description="Polar residues" evidence="1">
    <location>
        <begin position="417"/>
        <end position="434"/>
    </location>
</feature>
<feature type="compositionally biased region" description="Basic and acidic residues" evidence="1">
    <location>
        <begin position="181"/>
        <end position="193"/>
    </location>
</feature>
<dbReference type="Proteomes" id="UP001145021">
    <property type="component" value="Unassembled WGS sequence"/>
</dbReference>
<evidence type="ECO:0000313" key="2">
    <source>
        <dbReference type="EMBL" id="KAJ1645378.1"/>
    </source>
</evidence>
<feature type="compositionally biased region" description="Low complexity" evidence="1">
    <location>
        <begin position="93"/>
        <end position="108"/>
    </location>
</feature>
<feature type="region of interest" description="Disordered" evidence="1">
    <location>
        <begin position="269"/>
        <end position="330"/>
    </location>
</feature>
<protein>
    <submittedName>
        <fullName evidence="2">Gluconate transport-inducing protein</fullName>
    </submittedName>
</protein>
<dbReference type="PANTHER" id="PTHR28027:SF1">
    <property type="entry name" value="CAMP INDEPENDENT REGULATORY PROTEIN (AFU_ORTHOLOGUE AFUA_3G09640)"/>
    <property type="match status" value="1"/>
</dbReference>
<dbReference type="AlphaFoldDB" id="A0A9W7XMH9"/>
<dbReference type="InterPro" id="IPR018608">
    <property type="entry name" value="Gti1/Pac2"/>
</dbReference>
<feature type="compositionally biased region" description="Polar residues" evidence="1">
    <location>
        <begin position="443"/>
        <end position="456"/>
    </location>
</feature>
<evidence type="ECO:0000313" key="3">
    <source>
        <dbReference type="Proteomes" id="UP001145021"/>
    </source>
</evidence>
<sequence length="607" mass="66964">MTETYHGFIDTAHDALLIFEACNSGFLPRVQRRFSDRERQTIRSGAVYVWDEEETSMRRWTDGRTWSPSRVHGCFLIYYELEGRRHQFVNKGQSSQSRSSRNSPRSSQTDPIHGYDPSPPNIMQKEQGLIKKALSLCTNDKRKLHLVCYYSREDVESGCLMSPTNDPRFAGLQIFEERYPEIGHGSGRSDRYGGGRIKASVGSSSSSSRHWNPTLPDSPGVARDGPPAYVRTSMTIEKRSRLYRNEVFRYPSYGPYAGPVRHVNASAGSQIPQSYQPPMGSTDAPNGVDASSRRESPSALFPSPPMSHDFLTPATASSSARPLPQGIHQQQQQLPHHQMPYMTNGYHQNVVTPITVPFDECASVQDLRQHQPLHTPNEECASNSNSNSSIGGTSSAYPSAMACSYPAASWRTAPMPSGSTFSGQEQPYHHSQGNHPAAYPSSAAHTAHSTTPSNFLPTKGVAAVQPVWQHTEAPRAYTETGSSARNHAASVATAPPPSMSVWEVDEPRATTGSQMPNTNGHVQLQQNQNQNQSSSRQQLPPLAPSIVRLPFIERLDSTSAAEGQTSHDRWKKQSSPFSSTTTNGEKNASRMTSEDMRQLASLRLSLH</sequence>
<accession>A0A9W7XMH9</accession>
<gene>
    <name evidence="2" type="primary">PTH2_3</name>
    <name evidence="2" type="ORF">LPJ64_003035</name>
</gene>
<reference evidence="2" key="1">
    <citation type="submission" date="2022-07" db="EMBL/GenBank/DDBJ databases">
        <title>Phylogenomic reconstructions and comparative analyses of Kickxellomycotina fungi.</title>
        <authorList>
            <person name="Reynolds N.K."/>
            <person name="Stajich J.E."/>
            <person name="Barry K."/>
            <person name="Grigoriev I.V."/>
            <person name="Crous P."/>
            <person name="Smith M.E."/>
        </authorList>
    </citation>
    <scope>NUCLEOTIDE SEQUENCE</scope>
    <source>
        <strain evidence="2">NBRC 105413</strain>
    </source>
</reference>
<feature type="compositionally biased region" description="Low complexity" evidence="1">
    <location>
        <begin position="523"/>
        <end position="540"/>
    </location>
</feature>
<feature type="region of interest" description="Disordered" evidence="1">
    <location>
        <begin position="89"/>
        <end position="123"/>
    </location>
</feature>
<comment type="caution">
    <text evidence="2">The sequence shown here is derived from an EMBL/GenBank/DDBJ whole genome shotgun (WGS) entry which is preliminary data.</text>
</comment>